<keyword evidence="9 13" id="KW-0408">Iron</keyword>
<dbReference type="InterPro" id="IPR027433">
    <property type="entry name" value="Lipoxygenase_dom_3"/>
</dbReference>
<evidence type="ECO:0000256" key="9">
    <source>
        <dbReference type="ARBA" id="ARBA00023004"/>
    </source>
</evidence>
<dbReference type="Gene3D" id="4.10.372.10">
    <property type="entry name" value="Lipoxygenase-1, Domain 3"/>
    <property type="match status" value="1"/>
</dbReference>
<dbReference type="InterPro" id="IPR020833">
    <property type="entry name" value="LipOase_Fe_BS"/>
</dbReference>
<dbReference type="InterPro" id="IPR042057">
    <property type="entry name" value="Lipoxy_PLAT/LH2"/>
</dbReference>
<evidence type="ECO:0000256" key="6">
    <source>
        <dbReference type="ARBA" id="ARBA00022832"/>
    </source>
</evidence>
<evidence type="ECO:0000256" key="10">
    <source>
        <dbReference type="ARBA" id="ARBA00023098"/>
    </source>
</evidence>
<dbReference type="PROSITE" id="PS00081">
    <property type="entry name" value="LIPOXYGENASE_2"/>
    <property type="match status" value="1"/>
</dbReference>
<dbReference type="InterPro" id="IPR020834">
    <property type="entry name" value="LipOase_CS"/>
</dbReference>
<dbReference type="InterPro" id="IPR036226">
    <property type="entry name" value="LipOase_C_sf"/>
</dbReference>
<dbReference type="InterPro" id="IPR013819">
    <property type="entry name" value="LipOase_C"/>
</dbReference>
<keyword evidence="7 13" id="KW-0223">Dioxygenase</keyword>
<dbReference type="Proteomes" id="UP001412067">
    <property type="component" value="Unassembled WGS sequence"/>
</dbReference>
<dbReference type="PROSITE" id="PS00711">
    <property type="entry name" value="LIPOXYGENASE_1"/>
    <property type="match status" value="1"/>
</dbReference>
<evidence type="ECO:0000256" key="11">
    <source>
        <dbReference type="ARBA" id="ARBA00023160"/>
    </source>
</evidence>
<evidence type="ECO:0000256" key="13">
    <source>
        <dbReference type="RuleBase" id="RU003974"/>
    </source>
</evidence>
<evidence type="ECO:0000256" key="8">
    <source>
        <dbReference type="ARBA" id="ARBA00023002"/>
    </source>
</evidence>
<evidence type="ECO:0000256" key="16">
    <source>
        <dbReference type="SAM" id="MobiDB-lite"/>
    </source>
</evidence>
<keyword evidence="5 14" id="KW-0925">Oxylipin biosynthesis</keyword>
<evidence type="ECO:0000256" key="7">
    <source>
        <dbReference type="ARBA" id="ARBA00022964"/>
    </source>
</evidence>
<gene>
    <name evidence="19" type="primary">LOX1.5</name>
    <name evidence="19" type="ORF">KSP40_PGU011583</name>
</gene>
<comment type="cofactor">
    <cofactor evidence="1 13">
        <name>Fe cation</name>
        <dbReference type="ChEBI" id="CHEBI:24875"/>
    </cofactor>
</comment>
<proteinExistence type="inferred from homology"/>
<dbReference type="EMBL" id="JBBWWR010000018">
    <property type="protein sequence ID" value="KAK8944043.1"/>
    <property type="molecule type" value="Genomic_DNA"/>
</dbReference>
<accession>A0ABR2LLV3</accession>
<evidence type="ECO:0000313" key="19">
    <source>
        <dbReference type="EMBL" id="KAK8944043.1"/>
    </source>
</evidence>
<dbReference type="SUPFAM" id="SSF49723">
    <property type="entry name" value="Lipase/lipooxygenase domain (PLAT/LH2 domain)"/>
    <property type="match status" value="1"/>
</dbReference>
<keyword evidence="6" id="KW-0276">Fatty acid metabolism</keyword>
<keyword evidence="3 14" id="KW-0444">Lipid biosynthesis</keyword>
<evidence type="ECO:0000256" key="14">
    <source>
        <dbReference type="RuleBase" id="RU003975"/>
    </source>
</evidence>
<dbReference type="PROSITE" id="PS51393">
    <property type="entry name" value="LIPOXYGENASE_3"/>
    <property type="match status" value="1"/>
</dbReference>
<keyword evidence="8 13" id="KW-0560">Oxidoreductase</keyword>
<feature type="domain" description="PLAT" evidence="17">
    <location>
        <begin position="55"/>
        <end position="181"/>
    </location>
</feature>
<dbReference type="Gene3D" id="3.10.450.60">
    <property type="match status" value="1"/>
</dbReference>
<comment type="pathway">
    <text evidence="14">Lipid metabolism; oxylipin biosynthesis.</text>
</comment>
<keyword evidence="10" id="KW-0443">Lipid metabolism</keyword>
<dbReference type="Pfam" id="PF00305">
    <property type="entry name" value="Lipoxygenase"/>
    <property type="match status" value="1"/>
</dbReference>
<evidence type="ECO:0000256" key="12">
    <source>
        <dbReference type="PROSITE-ProRule" id="PRU00152"/>
    </source>
</evidence>
<feature type="domain" description="Lipoxygenase" evidence="18">
    <location>
        <begin position="184"/>
        <end position="883"/>
    </location>
</feature>
<evidence type="ECO:0000256" key="2">
    <source>
        <dbReference type="ARBA" id="ARBA00009419"/>
    </source>
</evidence>
<dbReference type="CDD" id="cd01751">
    <property type="entry name" value="PLAT_LH2"/>
    <property type="match status" value="1"/>
</dbReference>
<evidence type="ECO:0000256" key="15">
    <source>
        <dbReference type="SAM" id="Coils"/>
    </source>
</evidence>
<keyword evidence="15" id="KW-0175">Coiled coil</keyword>
<reference evidence="19 20" key="1">
    <citation type="journal article" date="2022" name="Nat. Plants">
        <title>Genomes of leafy and leafless Platanthera orchids illuminate the evolution of mycoheterotrophy.</title>
        <authorList>
            <person name="Li M.H."/>
            <person name="Liu K.W."/>
            <person name="Li Z."/>
            <person name="Lu H.C."/>
            <person name="Ye Q.L."/>
            <person name="Zhang D."/>
            <person name="Wang J.Y."/>
            <person name="Li Y.F."/>
            <person name="Zhong Z.M."/>
            <person name="Liu X."/>
            <person name="Yu X."/>
            <person name="Liu D.K."/>
            <person name="Tu X.D."/>
            <person name="Liu B."/>
            <person name="Hao Y."/>
            <person name="Liao X.Y."/>
            <person name="Jiang Y.T."/>
            <person name="Sun W.H."/>
            <person name="Chen J."/>
            <person name="Chen Y.Q."/>
            <person name="Ai Y."/>
            <person name="Zhai J.W."/>
            <person name="Wu S.S."/>
            <person name="Zhou Z."/>
            <person name="Hsiao Y.Y."/>
            <person name="Wu W.L."/>
            <person name="Chen Y.Y."/>
            <person name="Lin Y.F."/>
            <person name="Hsu J.L."/>
            <person name="Li C.Y."/>
            <person name="Wang Z.W."/>
            <person name="Zhao X."/>
            <person name="Zhong W.Y."/>
            <person name="Ma X.K."/>
            <person name="Ma L."/>
            <person name="Huang J."/>
            <person name="Chen G.Z."/>
            <person name="Huang M.Z."/>
            <person name="Huang L."/>
            <person name="Peng D.H."/>
            <person name="Luo Y.B."/>
            <person name="Zou S.Q."/>
            <person name="Chen S.P."/>
            <person name="Lan S."/>
            <person name="Tsai W.C."/>
            <person name="Van de Peer Y."/>
            <person name="Liu Z.J."/>
        </authorList>
    </citation>
    <scope>NUCLEOTIDE SEQUENCE [LARGE SCALE GENOMIC DNA]</scope>
    <source>
        <strain evidence="19">Lor288</strain>
    </source>
</reference>
<comment type="function">
    <text evidence="14">Plant lipoxygenase may be involved in a number of diverse aspects of plant physiology including growth and development, pest resistance, and senescence or responses to wounding.</text>
</comment>
<comment type="caution">
    <text evidence="19">The sequence shown here is derived from an EMBL/GenBank/DDBJ whole genome shotgun (WGS) entry which is preliminary data.</text>
</comment>
<feature type="region of interest" description="Disordered" evidence="16">
    <location>
        <begin position="236"/>
        <end position="270"/>
    </location>
</feature>
<keyword evidence="11 14" id="KW-0275">Fatty acid biosynthesis</keyword>
<evidence type="ECO:0000259" key="18">
    <source>
        <dbReference type="PROSITE" id="PS51393"/>
    </source>
</evidence>
<feature type="coiled-coil region" evidence="15">
    <location>
        <begin position="820"/>
        <end position="847"/>
    </location>
</feature>
<dbReference type="EC" id="1.13.11.-" evidence="14"/>
<dbReference type="PANTHER" id="PTHR11771">
    <property type="entry name" value="LIPOXYGENASE"/>
    <property type="match status" value="1"/>
</dbReference>
<dbReference type="Gene3D" id="2.60.60.20">
    <property type="entry name" value="PLAT/LH2 domain"/>
    <property type="match status" value="1"/>
</dbReference>
<dbReference type="PRINTS" id="PR00468">
    <property type="entry name" value="PLTLPOXGNASE"/>
</dbReference>
<dbReference type="SUPFAM" id="SSF48484">
    <property type="entry name" value="Lipoxigenase"/>
    <property type="match status" value="1"/>
</dbReference>
<dbReference type="PROSITE" id="PS50095">
    <property type="entry name" value="PLAT"/>
    <property type="match status" value="1"/>
</dbReference>
<dbReference type="InterPro" id="IPR000907">
    <property type="entry name" value="LipOase"/>
</dbReference>
<evidence type="ECO:0000256" key="5">
    <source>
        <dbReference type="ARBA" id="ARBA00022767"/>
    </source>
</evidence>
<comment type="caution">
    <text evidence="12">Lacks conserved residue(s) required for the propagation of feature annotation.</text>
</comment>
<keyword evidence="4 13" id="KW-0479">Metal-binding</keyword>
<evidence type="ECO:0000313" key="20">
    <source>
        <dbReference type="Proteomes" id="UP001412067"/>
    </source>
</evidence>
<name>A0ABR2LLV3_9ASPA</name>
<evidence type="ECO:0000256" key="4">
    <source>
        <dbReference type="ARBA" id="ARBA00022723"/>
    </source>
</evidence>
<dbReference type="Pfam" id="PF01477">
    <property type="entry name" value="PLAT"/>
    <property type="match status" value="1"/>
</dbReference>
<keyword evidence="20" id="KW-1185">Reference proteome</keyword>
<sequence>MASDGENESKRSCGNGEEWKGTYVNGSLADGLARGMGTKVKGHVVLMERNVLDFNDFGATVVNTVQDFLGQQVSLQLVSATAGDPNNVDRGVVGDKAYLEAPLLSILPTIVAGETQFGVTFHVKEGEGIPGAVIVKNNHLAEFFLKTITIDDFPGKGRIHFDCNSWVYNVSKYSYDRVFFSNDTYLPKDTPSALRPYREEELRHLRGDDVNRKLEEWDRVYNYAYYNDLGSPDKSSDLARPVLGGSSELPYPRRGKTGRPPTKADPKSESGVSLDLNIYVPRDERFGHLKMSDFLGNSIKAVLNALLPVLQAIFDPTPNTFSSYEEVLQLYEGGLPLPDIPQVQALIQAIPLEMLKNILTPAQGQRSFLKLPVPQIIQVDKWTWKTDEEFTREMLAGVNPVIIEGLKMFPPTSKLNSALYGDQNSKIIAEDIEKNLDGLTAEEALSSSRLFIIDYHDALMPYLGRINSTLSKVYATRTLLFLKDDDTLRPVAIELSLPHPEGEQHGAVSTVYTPAETGIDAAIWQLAKGFVAVNDYGIHQLISHWLRTHAVIEPFVISTNRNLSALHPINKLLLPHYRDTMNINALARQALVNACGIIELSVFPSKYSMEMSSAIYKGWNFVEQALPADLIKRGVAVEDSSSPTKVQLLIKDYPYAVDGLAIWSAIESWVTEYCSIYYPDDFLILDDQELQAWWKESVQIGHGDKKNEPWWPELNSLPALVQICSTIIWVASAMHAAVNFGQYPYGGYLPNRPSLSRQFMPEVGTADYEQLKKNPDKVFLKAITGQLQAILELSVIEILSTHASDDVYLGQRPSKEWTSNEKAVEALKRFGERLKAAEKKITELNADLSLKNRGGSVKLSYNLLSPYSEAGITGKGIPNSISI</sequence>
<comment type="similarity">
    <text evidence="2 13">Belongs to the lipoxygenase family.</text>
</comment>
<dbReference type="Gene3D" id="1.20.245.10">
    <property type="entry name" value="Lipoxygenase-1, Domain 5"/>
    <property type="match status" value="1"/>
</dbReference>
<dbReference type="InterPro" id="IPR036392">
    <property type="entry name" value="PLAT/LH2_dom_sf"/>
</dbReference>
<dbReference type="Gene3D" id="4.10.375.10">
    <property type="entry name" value="Lipoxygenase-1, Domain 2"/>
    <property type="match status" value="1"/>
</dbReference>
<evidence type="ECO:0000259" key="17">
    <source>
        <dbReference type="PROSITE" id="PS50095"/>
    </source>
</evidence>
<evidence type="ECO:0000256" key="3">
    <source>
        <dbReference type="ARBA" id="ARBA00022516"/>
    </source>
</evidence>
<evidence type="ECO:0000256" key="1">
    <source>
        <dbReference type="ARBA" id="ARBA00001962"/>
    </source>
</evidence>
<dbReference type="InterPro" id="IPR001246">
    <property type="entry name" value="LipOase_plant"/>
</dbReference>
<protein>
    <recommendedName>
        <fullName evidence="14">Lipoxygenase</fullName>
        <ecNumber evidence="14">1.13.11.-</ecNumber>
    </recommendedName>
</protein>
<dbReference type="SMART" id="SM00308">
    <property type="entry name" value="LH2"/>
    <property type="match status" value="1"/>
</dbReference>
<dbReference type="PRINTS" id="PR00087">
    <property type="entry name" value="LIPOXYGENASE"/>
</dbReference>
<dbReference type="InterPro" id="IPR001024">
    <property type="entry name" value="PLAT/LH2_dom"/>
</dbReference>
<organism evidence="19 20">
    <name type="scientific">Platanthera guangdongensis</name>
    <dbReference type="NCBI Taxonomy" id="2320717"/>
    <lineage>
        <taxon>Eukaryota</taxon>
        <taxon>Viridiplantae</taxon>
        <taxon>Streptophyta</taxon>
        <taxon>Embryophyta</taxon>
        <taxon>Tracheophyta</taxon>
        <taxon>Spermatophyta</taxon>
        <taxon>Magnoliopsida</taxon>
        <taxon>Liliopsida</taxon>
        <taxon>Asparagales</taxon>
        <taxon>Orchidaceae</taxon>
        <taxon>Orchidoideae</taxon>
        <taxon>Orchideae</taxon>
        <taxon>Orchidinae</taxon>
        <taxon>Platanthera</taxon>
    </lineage>
</organism>